<evidence type="ECO:0000313" key="1">
    <source>
        <dbReference type="EMBL" id="SFK92368.1"/>
    </source>
</evidence>
<sequence length="49" mass="5299">MVAIASKAVHNRSHNKMRAKLLGQTIEFVDVAFSVSYVDAPLGAAEQLN</sequence>
<dbReference type="Proteomes" id="UP000198755">
    <property type="component" value="Unassembled WGS sequence"/>
</dbReference>
<keyword evidence="2" id="KW-1185">Reference proteome</keyword>
<protein>
    <submittedName>
        <fullName evidence="1">Uncharacterized protein</fullName>
    </submittedName>
</protein>
<gene>
    <name evidence="1" type="ORF">SAMN05444581_1662</name>
</gene>
<name>A0A1I4DFF4_9HYPH</name>
<organism evidence="1 2">
    <name type="scientific">Methylocapsa palsarum</name>
    <dbReference type="NCBI Taxonomy" id="1612308"/>
    <lineage>
        <taxon>Bacteria</taxon>
        <taxon>Pseudomonadati</taxon>
        <taxon>Pseudomonadota</taxon>
        <taxon>Alphaproteobacteria</taxon>
        <taxon>Hyphomicrobiales</taxon>
        <taxon>Beijerinckiaceae</taxon>
        <taxon>Methylocapsa</taxon>
    </lineage>
</organism>
<reference evidence="1 2" key="1">
    <citation type="submission" date="2016-10" db="EMBL/GenBank/DDBJ databases">
        <authorList>
            <person name="de Groot N.N."/>
        </authorList>
    </citation>
    <scope>NUCLEOTIDE SEQUENCE [LARGE SCALE GENOMIC DNA]</scope>
    <source>
        <strain evidence="1 2">NE2</strain>
    </source>
</reference>
<evidence type="ECO:0000313" key="2">
    <source>
        <dbReference type="Proteomes" id="UP000198755"/>
    </source>
</evidence>
<dbReference type="AlphaFoldDB" id="A0A1I4DFF4"/>
<dbReference type="RefSeq" id="WP_210185951.1">
    <property type="nucleotide sequence ID" value="NZ_FOSN01000066.1"/>
</dbReference>
<dbReference type="EMBL" id="FOSN01000066">
    <property type="protein sequence ID" value="SFK92368.1"/>
    <property type="molecule type" value="Genomic_DNA"/>
</dbReference>
<accession>A0A1I4DFF4</accession>
<proteinExistence type="predicted"/>